<protein>
    <submittedName>
        <fullName evidence="1">Uncharacterized protein</fullName>
    </submittedName>
</protein>
<dbReference type="Proteomes" id="UP000499080">
    <property type="component" value="Unassembled WGS sequence"/>
</dbReference>
<evidence type="ECO:0000313" key="2">
    <source>
        <dbReference type="Proteomes" id="UP000499080"/>
    </source>
</evidence>
<dbReference type="AlphaFoldDB" id="A0A4Y2UAS8"/>
<organism evidence="1 2">
    <name type="scientific">Araneus ventricosus</name>
    <name type="common">Orbweaver spider</name>
    <name type="synonym">Epeira ventricosa</name>
    <dbReference type="NCBI Taxonomy" id="182803"/>
    <lineage>
        <taxon>Eukaryota</taxon>
        <taxon>Metazoa</taxon>
        <taxon>Ecdysozoa</taxon>
        <taxon>Arthropoda</taxon>
        <taxon>Chelicerata</taxon>
        <taxon>Arachnida</taxon>
        <taxon>Araneae</taxon>
        <taxon>Araneomorphae</taxon>
        <taxon>Entelegynae</taxon>
        <taxon>Araneoidea</taxon>
        <taxon>Araneidae</taxon>
        <taxon>Araneus</taxon>
    </lineage>
</organism>
<dbReference type="EMBL" id="BGPR01034982">
    <property type="protein sequence ID" value="GBO09623.1"/>
    <property type="molecule type" value="Genomic_DNA"/>
</dbReference>
<accession>A0A4Y2UAS8</accession>
<gene>
    <name evidence="1" type="ORF">AVEN_166601_1</name>
</gene>
<evidence type="ECO:0000313" key="1">
    <source>
        <dbReference type="EMBL" id="GBO09623.1"/>
    </source>
</evidence>
<keyword evidence="2" id="KW-1185">Reference proteome</keyword>
<comment type="caution">
    <text evidence="1">The sequence shown here is derived from an EMBL/GenBank/DDBJ whole genome shotgun (WGS) entry which is preliminary data.</text>
</comment>
<reference evidence="1 2" key="1">
    <citation type="journal article" date="2019" name="Sci. Rep.">
        <title>Orb-weaving spider Araneus ventricosus genome elucidates the spidroin gene catalogue.</title>
        <authorList>
            <person name="Kono N."/>
            <person name="Nakamura H."/>
            <person name="Ohtoshi R."/>
            <person name="Moran D.A.P."/>
            <person name="Shinohara A."/>
            <person name="Yoshida Y."/>
            <person name="Fujiwara M."/>
            <person name="Mori M."/>
            <person name="Tomita M."/>
            <person name="Arakawa K."/>
        </authorList>
    </citation>
    <scope>NUCLEOTIDE SEQUENCE [LARGE SCALE GENOMIC DNA]</scope>
</reference>
<sequence length="48" mass="5844">MELFLPFPKLSFDVWVSVSDETRVEREKENTSGFVWLRVRWRDKVTVK</sequence>
<name>A0A4Y2UAS8_ARAVE</name>
<feature type="non-terminal residue" evidence="1">
    <location>
        <position position="48"/>
    </location>
</feature>
<proteinExistence type="predicted"/>